<organism evidence="1">
    <name type="scientific">Mimiviridae sp. ChoanoV1</name>
    <dbReference type="NCBI Taxonomy" id="2596887"/>
    <lineage>
        <taxon>Viruses</taxon>
        <taxon>Varidnaviria</taxon>
        <taxon>Bamfordvirae</taxon>
        <taxon>Nucleocytoviricota</taxon>
        <taxon>Megaviricetes</taxon>
        <taxon>Imitervirales</taxon>
        <taxon>Schizomimiviridae</taxon>
    </lineage>
</organism>
<evidence type="ECO:0000313" key="1">
    <source>
        <dbReference type="EMBL" id="QDY51717.1"/>
    </source>
</evidence>
<sequence>MDYGLDLIMNPQKVKKKKYNLDNFNNERFIDIIKETIQNELEIKEKIDDKILEKIIALSIEIYKQNSKIPIYKNIDKKDIKLDFIPGEPIKNISLTNIKIKEKNTEEIEIKKISL</sequence>
<reference evidence="1" key="1">
    <citation type="submission" date="2018-11" db="EMBL/GenBank/DDBJ databases">
        <title>A distinct lineage of giant viruses engineers rhodopsin photosystems in predatory marine eukaryotes.</title>
        <authorList>
            <person name="Needham D.M."/>
            <person name="Yoshizawa S."/>
            <person name="Hosaka T."/>
            <person name="Poirier C."/>
            <person name="Choi C.-J."/>
            <person name="Hehenberger E."/>
            <person name="Irwin N.A.T."/>
            <person name="Wilken S."/>
            <person name="Yung C.-M."/>
            <person name="Bachy C."/>
            <person name="Kurihara R."/>
            <person name="Nakajima Y."/>
            <person name="Kojima K."/>
            <person name="Kimura-Someya T."/>
            <person name="Leonard G."/>
            <person name="Malmstrom R.R."/>
            <person name="Mende D."/>
            <person name="Olson D.K."/>
            <person name="Sudo Y."/>
            <person name="Sudek S."/>
            <person name="Richards T.A."/>
            <person name="DeLong E.F."/>
            <person name="Keeling P.J."/>
            <person name="Santoro A.E."/>
            <person name="Shirouzu M."/>
            <person name="Iwasaki W."/>
            <person name="Worden A.Z."/>
        </authorList>
    </citation>
    <scope>NUCLEOTIDE SEQUENCE</scope>
</reference>
<accession>A0A5B8IFH7</accession>
<gene>
    <name evidence="1" type="ORF">1_102</name>
</gene>
<protein>
    <submittedName>
        <fullName evidence="1">Uncharacterized protein</fullName>
    </submittedName>
</protein>
<proteinExistence type="predicted"/>
<dbReference type="EMBL" id="MK250085">
    <property type="protein sequence ID" value="QDY51717.1"/>
    <property type="molecule type" value="Genomic_DNA"/>
</dbReference>
<name>A0A5B8IFH7_9VIRU</name>